<dbReference type="GO" id="GO:1990904">
    <property type="term" value="C:ribonucleoprotein complex"/>
    <property type="evidence" value="ECO:0007669"/>
    <property type="project" value="UniProtKB-KW"/>
</dbReference>
<protein>
    <recommendedName>
        <fullName evidence="6">50S ribosomal protein L1</fullName>
    </recommendedName>
</protein>
<dbReference type="PANTHER" id="PTHR36427">
    <property type="entry name" value="54S RIBOSOMAL PROTEIN L1, MITOCHONDRIAL"/>
    <property type="match status" value="1"/>
</dbReference>
<gene>
    <name evidence="5" type="ORF">LCGC14_1752970</name>
</gene>
<comment type="caution">
    <text evidence="5">The sequence shown here is derived from an EMBL/GenBank/DDBJ whole genome shotgun (WGS) entry which is preliminary data.</text>
</comment>
<dbReference type="PANTHER" id="PTHR36427:SF3">
    <property type="entry name" value="LARGE RIBOSOMAL SUBUNIT PROTEIN UL1M"/>
    <property type="match status" value="1"/>
</dbReference>
<organism evidence="5">
    <name type="scientific">marine sediment metagenome</name>
    <dbReference type="NCBI Taxonomy" id="412755"/>
    <lineage>
        <taxon>unclassified sequences</taxon>
        <taxon>metagenomes</taxon>
        <taxon>ecological metagenomes</taxon>
    </lineage>
</organism>
<accession>A0A0F9K2S3</accession>
<evidence type="ECO:0000256" key="3">
    <source>
        <dbReference type="ARBA" id="ARBA00023274"/>
    </source>
</evidence>
<dbReference type="GO" id="GO:0005840">
    <property type="term" value="C:ribosome"/>
    <property type="evidence" value="ECO:0007669"/>
    <property type="project" value="UniProtKB-KW"/>
</dbReference>
<evidence type="ECO:0000313" key="5">
    <source>
        <dbReference type="EMBL" id="KKM05548.1"/>
    </source>
</evidence>
<keyword evidence="2" id="KW-0689">Ribosomal protein</keyword>
<dbReference type="InterPro" id="IPR028364">
    <property type="entry name" value="Ribosomal_uL1/biogenesis"/>
</dbReference>
<dbReference type="InterPro" id="IPR023674">
    <property type="entry name" value="Ribosomal_uL1-like"/>
</dbReference>
<evidence type="ECO:0008006" key="6">
    <source>
        <dbReference type="Google" id="ProtNLM"/>
    </source>
</evidence>
<keyword evidence="3" id="KW-0687">Ribonucleoprotein</keyword>
<evidence type="ECO:0000256" key="4">
    <source>
        <dbReference type="SAM" id="MobiDB-lite"/>
    </source>
</evidence>
<reference evidence="5" key="1">
    <citation type="journal article" date="2015" name="Nature">
        <title>Complex archaea that bridge the gap between prokaryotes and eukaryotes.</title>
        <authorList>
            <person name="Spang A."/>
            <person name="Saw J.H."/>
            <person name="Jorgensen S.L."/>
            <person name="Zaremba-Niedzwiedzka K."/>
            <person name="Martijn J."/>
            <person name="Lind A.E."/>
            <person name="van Eijk R."/>
            <person name="Schleper C."/>
            <person name="Guy L."/>
            <person name="Ettema T.J."/>
        </authorList>
    </citation>
    <scope>NUCLEOTIDE SEQUENCE</scope>
</reference>
<proteinExistence type="inferred from homology"/>
<evidence type="ECO:0000256" key="1">
    <source>
        <dbReference type="ARBA" id="ARBA00010531"/>
    </source>
</evidence>
<dbReference type="EMBL" id="LAZR01016195">
    <property type="protein sequence ID" value="KKM05548.1"/>
    <property type="molecule type" value="Genomic_DNA"/>
</dbReference>
<sequence>MSSRSKRYTGQAEQVAKETVSLTQAVEKVKSFKAKFDQTVECVLHLGIDPKQADQMMRGAISLPHGIGKAKKVIAFCDDSEIEAAKAAGRIARGEGEVDTDIIQTPDAGVTDRPDIGA</sequence>
<dbReference type="AlphaFoldDB" id="A0A0F9K2S3"/>
<feature type="region of interest" description="Disordered" evidence="4">
    <location>
        <begin position="97"/>
        <end position="118"/>
    </location>
</feature>
<name>A0A0F9K2S3_9ZZZZ</name>
<dbReference type="SUPFAM" id="SSF56808">
    <property type="entry name" value="Ribosomal protein L1"/>
    <property type="match status" value="1"/>
</dbReference>
<evidence type="ECO:0000256" key="2">
    <source>
        <dbReference type="ARBA" id="ARBA00022980"/>
    </source>
</evidence>
<dbReference type="Gene3D" id="3.30.190.20">
    <property type="match status" value="1"/>
</dbReference>
<dbReference type="Pfam" id="PF00687">
    <property type="entry name" value="Ribosomal_L1"/>
    <property type="match status" value="1"/>
</dbReference>
<comment type="similarity">
    <text evidence="1">Belongs to the universal ribosomal protein uL1 family.</text>
</comment>